<keyword evidence="8 10" id="KW-0131">Cell cycle</keyword>
<protein>
    <recommendedName>
        <fullName evidence="10">Beta-hexosaminidase</fullName>
        <ecNumber evidence="10">3.2.1.52</ecNumber>
    </recommendedName>
    <alternativeName>
        <fullName evidence="10">Beta-N-acetylhexosaminidase</fullName>
    </alternativeName>
    <alternativeName>
        <fullName evidence="10">N-acetyl-beta-glucosaminidase</fullName>
    </alternativeName>
</protein>
<keyword evidence="9 10" id="KW-0961">Cell wall biogenesis/degradation</keyword>
<keyword evidence="3 10" id="KW-0132">Cell division</keyword>
<dbReference type="InterPro" id="IPR036962">
    <property type="entry name" value="Glyco_hydro_3_N_sf"/>
</dbReference>
<sequence>MPVRIEFQELDRGPLMIDIAGPRPTAAERAMLRQPAVGGVILFARNCIDAAQVQALCGELHALRHPPLIIGIDQEGGRVQRLRTGVTRFPPMATLGLLADREGLERAREAAWDWGVLLGAELRGIGLDLDFTPCLDLDRGISSVIGDRAIHRDPEWVGVLATAVWEGMAQMGLQGVAKHFPGHGAVAADSHWALPVDTRPRAALQEDLQPFAALIAAGIPAIMPAHCLYPRVDAEHPAGFSSRWLQDILRADMGFTGVVISDDLSMAGAHGIGGMTARVDGALAAGADLLLICNDPVGAAAAVAHLQSGGPLPRRPRLERLAGHQAVSPLSSAVRARCLRQIEQLQALAPGGAG</sequence>
<dbReference type="EC" id="3.2.1.52" evidence="10"/>
<feature type="site" description="Important for catalytic activity" evidence="10">
    <location>
        <position position="189"/>
    </location>
</feature>
<dbReference type="AlphaFoldDB" id="A0A845U9R0"/>
<dbReference type="UniPathway" id="UPA00544"/>
<dbReference type="InterPro" id="IPR001764">
    <property type="entry name" value="Glyco_hydro_3_N"/>
</dbReference>
<comment type="caution">
    <text evidence="12">The sequence shown here is derived from an EMBL/GenBank/DDBJ whole genome shotgun (WGS) entry which is preliminary data.</text>
</comment>
<keyword evidence="7 10" id="KW-0326">Glycosidase</keyword>
<keyword evidence="2 10" id="KW-0963">Cytoplasm</keyword>
<evidence type="ECO:0000256" key="2">
    <source>
        <dbReference type="ARBA" id="ARBA00022490"/>
    </source>
</evidence>
<evidence type="ECO:0000256" key="9">
    <source>
        <dbReference type="ARBA" id="ARBA00023316"/>
    </source>
</evidence>
<comment type="subcellular location">
    <subcellularLocation>
        <location evidence="10">Cytoplasm</location>
    </subcellularLocation>
</comment>
<reference evidence="12" key="1">
    <citation type="submission" date="2019-11" db="EMBL/GenBank/DDBJ databases">
        <title>Acidithiobacillus ferrianus sp. nov.: a facultatively anaerobic and extremely acidophilic chemolithoautotroph.</title>
        <authorList>
            <person name="Norris P.R."/>
            <person name="Falagan C."/>
            <person name="Moya-Beltran A."/>
            <person name="Castro M."/>
            <person name="Quatrini R."/>
            <person name="Johnson D.B."/>
        </authorList>
    </citation>
    <scope>NUCLEOTIDE SEQUENCE [LARGE SCALE GENOMIC DNA]</scope>
    <source>
        <strain evidence="12">MG</strain>
    </source>
</reference>
<evidence type="ECO:0000256" key="1">
    <source>
        <dbReference type="ARBA" id="ARBA00001231"/>
    </source>
</evidence>
<dbReference type="GO" id="GO:0008360">
    <property type="term" value="P:regulation of cell shape"/>
    <property type="evidence" value="ECO:0007669"/>
    <property type="project" value="UniProtKB-KW"/>
</dbReference>
<dbReference type="InterPro" id="IPR019800">
    <property type="entry name" value="Glyco_hydro_3_AS"/>
</dbReference>
<evidence type="ECO:0000256" key="6">
    <source>
        <dbReference type="ARBA" id="ARBA00022984"/>
    </source>
</evidence>
<dbReference type="RefSeq" id="WP_163095963.1">
    <property type="nucleotide sequence ID" value="NZ_CP127523.1"/>
</dbReference>
<feature type="domain" description="Glycoside hydrolase family 3 N-terminal" evidence="11">
    <location>
        <begin position="23"/>
        <end position="306"/>
    </location>
</feature>
<evidence type="ECO:0000256" key="10">
    <source>
        <dbReference type="HAMAP-Rule" id="MF_00364"/>
    </source>
</evidence>
<proteinExistence type="inferred from homology"/>
<evidence type="ECO:0000256" key="3">
    <source>
        <dbReference type="ARBA" id="ARBA00022618"/>
    </source>
</evidence>
<evidence type="ECO:0000259" key="11">
    <source>
        <dbReference type="Pfam" id="PF00933"/>
    </source>
</evidence>
<comment type="catalytic activity">
    <reaction evidence="1 10">
        <text>Hydrolysis of terminal non-reducing N-acetyl-D-hexosamine residues in N-acetyl-beta-D-hexosaminides.</text>
        <dbReference type="EC" id="3.2.1.52"/>
    </reaction>
</comment>
<dbReference type="PROSITE" id="PS00775">
    <property type="entry name" value="GLYCOSYL_HYDROL_F3"/>
    <property type="match status" value="1"/>
</dbReference>
<feature type="binding site" evidence="10">
    <location>
        <position position="81"/>
    </location>
    <ligand>
        <name>substrate</name>
    </ligand>
</feature>
<dbReference type="GO" id="GO:0009254">
    <property type="term" value="P:peptidoglycan turnover"/>
    <property type="evidence" value="ECO:0007669"/>
    <property type="project" value="UniProtKB-UniRule"/>
</dbReference>
<dbReference type="NCBIfam" id="NF003740">
    <property type="entry name" value="PRK05337.1"/>
    <property type="match status" value="1"/>
</dbReference>
<dbReference type="InterPro" id="IPR017853">
    <property type="entry name" value="GH"/>
</dbReference>
<keyword evidence="5 10" id="KW-0133">Cell shape</keyword>
<dbReference type="InterPro" id="IPR022956">
    <property type="entry name" value="Beta_hexosaminidase_bac"/>
</dbReference>
<dbReference type="SUPFAM" id="SSF51445">
    <property type="entry name" value="(Trans)glycosidases"/>
    <property type="match status" value="1"/>
</dbReference>
<dbReference type="PANTHER" id="PTHR30480">
    <property type="entry name" value="BETA-HEXOSAMINIDASE-RELATED"/>
    <property type="match status" value="1"/>
</dbReference>
<dbReference type="GO" id="GO:0004563">
    <property type="term" value="F:beta-N-acetylhexosaminidase activity"/>
    <property type="evidence" value="ECO:0007669"/>
    <property type="project" value="UniProtKB-UniRule"/>
</dbReference>
<dbReference type="PANTHER" id="PTHR30480:SF13">
    <property type="entry name" value="BETA-HEXOSAMINIDASE"/>
    <property type="match status" value="1"/>
</dbReference>
<dbReference type="GO" id="GO:0009252">
    <property type="term" value="P:peptidoglycan biosynthetic process"/>
    <property type="evidence" value="ECO:0007669"/>
    <property type="project" value="UniProtKB-KW"/>
</dbReference>
<dbReference type="EMBL" id="WNJL01000011">
    <property type="protein sequence ID" value="NDU41420.1"/>
    <property type="molecule type" value="Genomic_DNA"/>
</dbReference>
<feature type="active site" description="Proton donor/acceptor" evidence="10">
    <location>
        <position position="191"/>
    </location>
</feature>
<feature type="binding site" evidence="10">
    <location>
        <position position="73"/>
    </location>
    <ligand>
        <name>substrate</name>
    </ligand>
</feature>
<comment type="pathway">
    <text evidence="10">Cell wall biogenesis; peptidoglycan recycling.</text>
</comment>
<feature type="binding site" evidence="10">
    <location>
        <position position="148"/>
    </location>
    <ligand>
        <name>substrate</name>
    </ligand>
</feature>
<keyword evidence="6 10" id="KW-0573">Peptidoglycan synthesis</keyword>
<dbReference type="GO" id="GO:0005975">
    <property type="term" value="P:carbohydrate metabolic process"/>
    <property type="evidence" value="ECO:0007669"/>
    <property type="project" value="InterPro"/>
</dbReference>
<organism evidence="12">
    <name type="scientific">Acidithiobacillus ferrianus</name>
    <dbReference type="NCBI Taxonomy" id="2678518"/>
    <lineage>
        <taxon>Bacteria</taxon>
        <taxon>Pseudomonadati</taxon>
        <taxon>Pseudomonadota</taxon>
        <taxon>Acidithiobacillia</taxon>
        <taxon>Acidithiobacillales</taxon>
        <taxon>Acidithiobacillaceae</taxon>
        <taxon>Acidithiobacillus</taxon>
    </lineage>
</organism>
<dbReference type="Pfam" id="PF00933">
    <property type="entry name" value="Glyco_hydro_3"/>
    <property type="match status" value="1"/>
</dbReference>
<dbReference type="GO" id="GO:0071555">
    <property type="term" value="P:cell wall organization"/>
    <property type="evidence" value="ECO:0007669"/>
    <property type="project" value="UniProtKB-KW"/>
</dbReference>
<accession>A0A845U9R0</accession>
<comment type="function">
    <text evidence="10">Plays a role in peptidoglycan recycling by cleaving the terminal beta-1,4-linked N-acetylglucosamine (GlcNAc) from peptide-linked peptidoglycan fragments, giving rise to free GlcNAc, anhydro-N-acetylmuramic acid and anhydro-N-acetylmuramic acid-linked peptides.</text>
</comment>
<evidence type="ECO:0000256" key="7">
    <source>
        <dbReference type="ARBA" id="ARBA00023295"/>
    </source>
</evidence>
<dbReference type="HAMAP" id="MF_00364">
    <property type="entry name" value="NagZ"/>
    <property type="match status" value="1"/>
</dbReference>
<name>A0A845U9R0_9PROT</name>
<keyword evidence="4 10" id="KW-0378">Hydrolase</keyword>
<dbReference type="GO" id="GO:0051301">
    <property type="term" value="P:cell division"/>
    <property type="evidence" value="ECO:0007669"/>
    <property type="project" value="UniProtKB-KW"/>
</dbReference>
<gene>
    <name evidence="10 12" type="primary">nagZ</name>
    <name evidence="12" type="ORF">GL267_01820</name>
</gene>
<evidence type="ECO:0000256" key="8">
    <source>
        <dbReference type="ARBA" id="ARBA00023306"/>
    </source>
</evidence>
<dbReference type="GO" id="GO:0005737">
    <property type="term" value="C:cytoplasm"/>
    <property type="evidence" value="ECO:0007669"/>
    <property type="project" value="UniProtKB-SubCell"/>
</dbReference>
<comment type="similarity">
    <text evidence="10">Belongs to the glycosyl hydrolase 3 family. NagZ subfamily.</text>
</comment>
<feature type="active site" description="Nucleophile" evidence="10">
    <location>
        <position position="262"/>
    </location>
</feature>
<feature type="binding site" evidence="10">
    <location>
        <begin position="178"/>
        <end position="179"/>
    </location>
    <ligand>
        <name>substrate</name>
    </ligand>
</feature>
<dbReference type="InterPro" id="IPR050226">
    <property type="entry name" value="NagZ_Beta-hexosaminidase"/>
</dbReference>
<dbReference type="Gene3D" id="3.20.20.300">
    <property type="entry name" value="Glycoside hydrolase, family 3, N-terminal domain"/>
    <property type="match status" value="1"/>
</dbReference>
<evidence type="ECO:0000256" key="4">
    <source>
        <dbReference type="ARBA" id="ARBA00022801"/>
    </source>
</evidence>
<evidence type="ECO:0000256" key="5">
    <source>
        <dbReference type="ARBA" id="ARBA00022960"/>
    </source>
</evidence>
<evidence type="ECO:0000313" key="12">
    <source>
        <dbReference type="EMBL" id="NDU41420.1"/>
    </source>
</evidence>